<dbReference type="GO" id="GO:0000287">
    <property type="term" value="F:magnesium ion binding"/>
    <property type="evidence" value="ECO:0007669"/>
    <property type="project" value="UniProtKB-UniRule"/>
</dbReference>
<dbReference type="HAMAP" id="MF_00336">
    <property type="entry name" value="BioD"/>
    <property type="match status" value="1"/>
</dbReference>
<dbReference type="EC" id="6.3.3.3" evidence="8"/>
<comment type="function">
    <text evidence="8">Catalyzes a mechanistically unusual reaction, the ATP-dependent insertion of CO2 between the N7 and N8 nitrogen atoms of 7,8-diaminopelargonic acid (DAPA, also called 7,8-diammoniononanoate) to form a ureido ring.</text>
</comment>
<dbReference type="OrthoDB" id="9802097at2"/>
<dbReference type="GO" id="GO:0042803">
    <property type="term" value="F:protein homodimerization activity"/>
    <property type="evidence" value="ECO:0007669"/>
    <property type="project" value="UniProtKB-ARBA"/>
</dbReference>
<keyword evidence="7 8" id="KW-0460">Magnesium</keyword>
<dbReference type="NCBIfam" id="TIGR00347">
    <property type="entry name" value="bioD"/>
    <property type="match status" value="1"/>
</dbReference>
<evidence type="ECO:0000256" key="2">
    <source>
        <dbReference type="ARBA" id="ARBA00022598"/>
    </source>
</evidence>
<feature type="binding site" evidence="8">
    <location>
        <position position="115"/>
    </location>
    <ligand>
        <name>Mg(2+)</name>
        <dbReference type="ChEBI" id="CHEBI:18420"/>
    </ligand>
</feature>
<organism evidence="9 10">
    <name type="scientific">Candidatus Pantoea edessiphila</name>
    <dbReference type="NCBI Taxonomy" id="2044610"/>
    <lineage>
        <taxon>Bacteria</taxon>
        <taxon>Pseudomonadati</taxon>
        <taxon>Pseudomonadota</taxon>
        <taxon>Gammaproteobacteria</taxon>
        <taxon>Enterobacterales</taxon>
        <taxon>Erwiniaceae</taxon>
        <taxon>Pantoea</taxon>
    </lineage>
</organism>
<evidence type="ECO:0000256" key="1">
    <source>
        <dbReference type="ARBA" id="ARBA00022490"/>
    </source>
</evidence>
<accession>A0A2P5T2D4</accession>
<comment type="caution">
    <text evidence="9">The sequence shown here is derived from an EMBL/GenBank/DDBJ whole genome shotgun (WGS) entry which is preliminary data.</text>
</comment>
<dbReference type="EMBL" id="PDKR01000001">
    <property type="protein sequence ID" value="PPI88738.1"/>
    <property type="molecule type" value="Genomic_DNA"/>
</dbReference>
<dbReference type="CDD" id="cd03109">
    <property type="entry name" value="DTBS"/>
    <property type="match status" value="1"/>
</dbReference>
<feature type="active site" evidence="8">
    <location>
        <position position="37"/>
    </location>
</feature>
<dbReference type="GO" id="GO:0004141">
    <property type="term" value="F:dethiobiotin synthase activity"/>
    <property type="evidence" value="ECO:0007669"/>
    <property type="project" value="UniProtKB-UniRule"/>
</dbReference>
<feature type="binding site" evidence="8">
    <location>
        <position position="41"/>
    </location>
    <ligand>
        <name>substrate</name>
    </ligand>
</feature>
<sequence>MKCLFITGTDTEVGKTISSSLLLQIANEYGYRTAGYKPVASGCEITSKGIRNKDAIILRKYSSVDLEYSQVNPIAFIEPTSPHIISIKNNNPISFSILSQGLLKLKKLANWILIEGAGGWYTPLSEIQTYADWVCLEKIPVILVVGVKLGCINHAMLTIDAIKARRLRLAGWIANTVIPPDKYYDDYIDSLKRMLPNQFLGIIPHLKLLNKKVVNYKKFLVLPE</sequence>
<dbReference type="PANTHER" id="PTHR43210">
    <property type="entry name" value="DETHIOBIOTIN SYNTHETASE"/>
    <property type="match status" value="1"/>
</dbReference>
<evidence type="ECO:0000256" key="8">
    <source>
        <dbReference type="HAMAP-Rule" id="MF_00336"/>
    </source>
</evidence>
<dbReference type="PIRSF" id="PIRSF006755">
    <property type="entry name" value="DTB_synth"/>
    <property type="match status" value="1"/>
</dbReference>
<protein>
    <recommendedName>
        <fullName evidence="8">ATP-dependent dethiobiotin synthetase BioD</fullName>
        <ecNumber evidence="8">6.3.3.3</ecNumber>
    </recommendedName>
    <alternativeName>
        <fullName evidence="8">DTB synthetase</fullName>
        <shortName evidence="8">DTBS</shortName>
    </alternativeName>
    <alternativeName>
        <fullName evidence="8">Dethiobiotin synthase</fullName>
    </alternativeName>
</protein>
<dbReference type="FunFam" id="3.40.50.300:FF:000292">
    <property type="entry name" value="ATP-dependent dethiobiotin synthetase BioD"/>
    <property type="match status" value="1"/>
</dbReference>
<dbReference type="Gene3D" id="3.40.50.300">
    <property type="entry name" value="P-loop containing nucleotide triphosphate hydrolases"/>
    <property type="match status" value="1"/>
</dbReference>
<keyword evidence="1 8" id="KW-0963">Cytoplasm</keyword>
<comment type="catalytic activity">
    <reaction evidence="8">
        <text>(7R,8S)-7,8-diammoniononanoate + CO2 + ATP = (4R,5S)-dethiobiotin + ADP + phosphate + 3 H(+)</text>
        <dbReference type="Rhea" id="RHEA:15805"/>
        <dbReference type="ChEBI" id="CHEBI:15378"/>
        <dbReference type="ChEBI" id="CHEBI:16526"/>
        <dbReference type="ChEBI" id="CHEBI:30616"/>
        <dbReference type="ChEBI" id="CHEBI:43474"/>
        <dbReference type="ChEBI" id="CHEBI:149469"/>
        <dbReference type="ChEBI" id="CHEBI:149473"/>
        <dbReference type="ChEBI" id="CHEBI:456216"/>
        <dbReference type="EC" id="6.3.3.3"/>
    </reaction>
</comment>
<feature type="binding site" evidence="8">
    <location>
        <begin position="204"/>
        <end position="206"/>
    </location>
    <ligand>
        <name>ATP</name>
        <dbReference type="ChEBI" id="CHEBI:30616"/>
    </ligand>
</feature>
<gene>
    <name evidence="8 9" type="primary">bioD</name>
    <name evidence="9" type="ORF">CRV09_00255</name>
</gene>
<reference evidence="9 10" key="1">
    <citation type="journal article" date="2018" name="Genome Biol. Evol.">
        <title>Cladogenesis and Genomic Streamlining in Extracellular Endosymbionts of Tropical Stink Bugs.</title>
        <authorList>
            <person name="Otero-Bravo A."/>
            <person name="Goffredi S."/>
            <person name="Sabree Z.L."/>
        </authorList>
    </citation>
    <scope>NUCLEOTIDE SEQUENCE [LARGE SCALE GENOMIC DNA]</scope>
    <source>
        <strain evidence="9 10">SoEO</strain>
    </source>
</reference>
<keyword evidence="3 8" id="KW-0479">Metal-binding</keyword>
<feature type="binding site" evidence="8">
    <location>
        <position position="16"/>
    </location>
    <ligand>
        <name>Mg(2+)</name>
        <dbReference type="ChEBI" id="CHEBI:18420"/>
    </ligand>
</feature>
<evidence type="ECO:0000313" key="9">
    <source>
        <dbReference type="EMBL" id="PPI88738.1"/>
    </source>
</evidence>
<dbReference type="InterPro" id="IPR027417">
    <property type="entry name" value="P-loop_NTPase"/>
</dbReference>
<dbReference type="GO" id="GO:0005829">
    <property type="term" value="C:cytosol"/>
    <property type="evidence" value="ECO:0007669"/>
    <property type="project" value="TreeGrafter"/>
</dbReference>
<feature type="binding site" evidence="8">
    <location>
        <begin position="12"/>
        <end position="17"/>
    </location>
    <ligand>
        <name>ATP</name>
        <dbReference type="ChEBI" id="CHEBI:30616"/>
    </ligand>
</feature>
<keyword evidence="2 8" id="KW-0436">Ligase</keyword>
<comment type="similarity">
    <text evidence="8">Belongs to the dethiobiotin synthetase family.</text>
</comment>
<name>A0A2P5T2D4_9GAMM</name>
<evidence type="ECO:0000256" key="5">
    <source>
        <dbReference type="ARBA" id="ARBA00022756"/>
    </source>
</evidence>
<keyword evidence="5 8" id="KW-0093">Biotin biosynthesis</keyword>
<dbReference type="PANTHER" id="PTHR43210:SF5">
    <property type="entry name" value="DETHIOBIOTIN SYNTHETASE"/>
    <property type="match status" value="1"/>
</dbReference>
<evidence type="ECO:0000256" key="7">
    <source>
        <dbReference type="ARBA" id="ARBA00022842"/>
    </source>
</evidence>
<evidence type="ECO:0000256" key="4">
    <source>
        <dbReference type="ARBA" id="ARBA00022741"/>
    </source>
</evidence>
<evidence type="ECO:0000256" key="3">
    <source>
        <dbReference type="ARBA" id="ARBA00022723"/>
    </source>
</evidence>
<evidence type="ECO:0000313" key="10">
    <source>
        <dbReference type="Proteomes" id="UP000295937"/>
    </source>
</evidence>
<dbReference type="Pfam" id="PF13500">
    <property type="entry name" value="AAA_26"/>
    <property type="match status" value="1"/>
</dbReference>
<comment type="cofactor">
    <cofactor evidence="8">
        <name>Mg(2+)</name>
        <dbReference type="ChEBI" id="CHEBI:18420"/>
    </cofactor>
</comment>
<feature type="binding site" evidence="8">
    <location>
        <begin position="175"/>
        <end position="176"/>
    </location>
    <ligand>
        <name>ATP</name>
        <dbReference type="ChEBI" id="CHEBI:30616"/>
    </ligand>
</feature>
<dbReference type="GO" id="GO:0005524">
    <property type="term" value="F:ATP binding"/>
    <property type="evidence" value="ECO:0007669"/>
    <property type="project" value="UniProtKB-UniRule"/>
</dbReference>
<proteinExistence type="inferred from homology"/>
<feature type="binding site" evidence="8">
    <location>
        <position position="54"/>
    </location>
    <ligand>
        <name>ATP</name>
        <dbReference type="ChEBI" id="CHEBI:30616"/>
    </ligand>
</feature>
<evidence type="ECO:0000256" key="6">
    <source>
        <dbReference type="ARBA" id="ARBA00022840"/>
    </source>
</evidence>
<feature type="binding site" evidence="8">
    <location>
        <begin position="115"/>
        <end position="118"/>
    </location>
    <ligand>
        <name>ATP</name>
        <dbReference type="ChEBI" id="CHEBI:30616"/>
    </ligand>
</feature>
<comment type="subunit">
    <text evidence="8">Homodimer.</text>
</comment>
<keyword evidence="6 8" id="KW-0067">ATP-binding</keyword>
<dbReference type="SUPFAM" id="SSF52540">
    <property type="entry name" value="P-loop containing nucleoside triphosphate hydrolases"/>
    <property type="match status" value="1"/>
</dbReference>
<dbReference type="Proteomes" id="UP000295937">
    <property type="component" value="Unassembled WGS sequence"/>
</dbReference>
<feature type="binding site" evidence="8">
    <location>
        <position position="54"/>
    </location>
    <ligand>
        <name>Mg(2+)</name>
        <dbReference type="ChEBI" id="CHEBI:18420"/>
    </ligand>
</feature>
<dbReference type="UniPathway" id="UPA00078">
    <property type="reaction ID" value="UER00161"/>
</dbReference>
<comment type="caution">
    <text evidence="8">Lacks conserved residue(s) required for the propagation of feature annotation.</text>
</comment>
<dbReference type="RefSeq" id="WP_136132165.1">
    <property type="nucleotide sequence ID" value="NZ_PDKR01000001.1"/>
</dbReference>
<keyword evidence="4 8" id="KW-0547">Nucleotide-binding</keyword>
<dbReference type="GO" id="GO:0009102">
    <property type="term" value="P:biotin biosynthetic process"/>
    <property type="evidence" value="ECO:0007669"/>
    <property type="project" value="UniProtKB-UniRule"/>
</dbReference>
<dbReference type="AlphaFoldDB" id="A0A2P5T2D4"/>
<dbReference type="InterPro" id="IPR004472">
    <property type="entry name" value="DTB_synth_BioD"/>
</dbReference>
<comment type="subcellular location">
    <subcellularLocation>
        <location evidence="8">Cytoplasm</location>
    </subcellularLocation>
</comment>
<comment type="pathway">
    <text evidence="8">Cofactor biosynthesis; biotin biosynthesis; biotin from 7,8-diaminononanoate: step 1/2.</text>
</comment>